<reference evidence="2" key="1">
    <citation type="journal article" date="2014" name="Int. J. Syst. Evol. Microbiol.">
        <title>Complete genome sequence of Corynebacterium casei LMG S-19264T (=DSM 44701T), isolated from a smear-ripened cheese.</title>
        <authorList>
            <consortium name="US DOE Joint Genome Institute (JGI-PGF)"/>
            <person name="Walter F."/>
            <person name="Albersmeier A."/>
            <person name="Kalinowski J."/>
            <person name="Ruckert C."/>
        </authorList>
    </citation>
    <scope>NUCLEOTIDE SEQUENCE</scope>
    <source>
        <strain evidence="2">NBRC 101628</strain>
    </source>
</reference>
<dbReference type="Gene3D" id="3.40.50.1820">
    <property type="entry name" value="alpha/beta hydrolase"/>
    <property type="match status" value="1"/>
</dbReference>
<sequence>MHYNDDTSSTLLIFATEDADTTFYIFPAMSVWARFYIPLAKSLQSLGVNVVISDHRGHGSFQYQPKRDRDFGYERMVLDCQQVINQGQDLFPNTRAIALGHSLGGQLASLVAARYPDSLQGIVLVASGLVHYKGWSGLEKVGLRIIVSVFPWIAKLNGYFPGNLVGFAGREAMSVMADWGHCGRTGRYELLGSSFDYESAFNSRELPVLGITVEGDTYASQQSTKNLANKFAAGKRDYHHLPKKIDSINKPMDHFNWAKSPHLIQDWISDWLDSSL</sequence>
<dbReference type="AlphaFoldDB" id="A0AA37RZ53"/>
<name>A0AA37RZ53_9GAMM</name>
<dbReference type="PANTHER" id="PTHR43798">
    <property type="entry name" value="MONOACYLGLYCEROL LIPASE"/>
    <property type="match status" value="1"/>
</dbReference>
<dbReference type="InterPro" id="IPR050266">
    <property type="entry name" value="AB_hydrolase_sf"/>
</dbReference>
<dbReference type="EMBL" id="BSNC01000013">
    <property type="protein sequence ID" value="GLP98029.1"/>
    <property type="molecule type" value="Genomic_DNA"/>
</dbReference>
<reference evidence="2" key="2">
    <citation type="submission" date="2023-01" db="EMBL/GenBank/DDBJ databases">
        <title>Draft genome sequence of Paraferrimonas sedimenticola strain NBRC 101628.</title>
        <authorList>
            <person name="Sun Q."/>
            <person name="Mori K."/>
        </authorList>
    </citation>
    <scope>NUCLEOTIDE SEQUENCE</scope>
    <source>
        <strain evidence="2">NBRC 101628</strain>
    </source>
</reference>
<feature type="domain" description="Serine aminopeptidase S33" evidence="1">
    <location>
        <begin position="25"/>
        <end position="154"/>
    </location>
</feature>
<evidence type="ECO:0000313" key="2">
    <source>
        <dbReference type="EMBL" id="GLP98029.1"/>
    </source>
</evidence>
<dbReference type="InterPro" id="IPR022742">
    <property type="entry name" value="Hydrolase_4"/>
</dbReference>
<dbReference type="Pfam" id="PF12146">
    <property type="entry name" value="Hydrolase_4"/>
    <property type="match status" value="1"/>
</dbReference>
<protein>
    <recommendedName>
        <fullName evidence="1">Serine aminopeptidase S33 domain-containing protein</fullName>
    </recommendedName>
</protein>
<dbReference type="PIRSF" id="PIRSF037442">
    <property type="entry name" value="UCP037442_abhydr"/>
    <property type="match status" value="1"/>
</dbReference>
<proteinExistence type="predicted"/>
<organism evidence="2 3">
    <name type="scientific">Paraferrimonas sedimenticola</name>
    <dbReference type="NCBI Taxonomy" id="375674"/>
    <lineage>
        <taxon>Bacteria</taxon>
        <taxon>Pseudomonadati</taxon>
        <taxon>Pseudomonadota</taxon>
        <taxon>Gammaproteobacteria</taxon>
        <taxon>Alteromonadales</taxon>
        <taxon>Ferrimonadaceae</taxon>
        <taxon>Paraferrimonas</taxon>
    </lineage>
</organism>
<evidence type="ECO:0000259" key="1">
    <source>
        <dbReference type="Pfam" id="PF12146"/>
    </source>
</evidence>
<dbReference type="SUPFAM" id="SSF53474">
    <property type="entry name" value="alpha/beta-Hydrolases"/>
    <property type="match status" value="1"/>
</dbReference>
<dbReference type="Proteomes" id="UP001161422">
    <property type="component" value="Unassembled WGS sequence"/>
</dbReference>
<dbReference type="InterPro" id="IPR029058">
    <property type="entry name" value="AB_hydrolase_fold"/>
</dbReference>
<accession>A0AA37RZ53</accession>
<keyword evidence="3" id="KW-1185">Reference proteome</keyword>
<gene>
    <name evidence="2" type="ORF">GCM10007895_33360</name>
</gene>
<comment type="caution">
    <text evidence="2">The sequence shown here is derived from an EMBL/GenBank/DDBJ whole genome shotgun (WGS) entry which is preliminary data.</text>
</comment>
<dbReference type="InterPro" id="IPR017208">
    <property type="entry name" value="UCP037442_abhydr"/>
</dbReference>
<evidence type="ECO:0000313" key="3">
    <source>
        <dbReference type="Proteomes" id="UP001161422"/>
    </source>
</evidence>